<keyword evidence="2" id="KW-1185">Reference proteome</keyword>
<gene>
    <name evidence="1" type="ORF">IE53DRAFT_408080</name>
</gene>
<dbReference type="Proteomes" id="UP000245626">
    <property type="component" value="Unassembled WGS sequence"/>
</dbReference>
<sequence length="819" mass="88193">MSSPESPRSGLRRRGRALTGDNASDGFGSFVAASDFNGIDAEISSPISPMRSSPSFDPGLAEPLEPSRAVQGDGDSSSFGLSSAVMTPSRASGQAKFSDLGLGTVPQTRASNHDNDNHDDDDDEWRNGDLVQSFSPNGQASSAFPPTPGRGHTQIASQDFPDWDEFEALSDPSKSSGKSREAGDSYVSNDGSDSVSQAIPGALPFNPADEDFFAAFERAAKEKQARVPSPPIIDLRDVEKKMDLSRAGSQSRAKDIHRKPISEDPEEDFFEAFERAPEQALGHRSALHLGLEQLDSIHDAQHSPMRVGTETEYFGDTLPPHPQEQIRSQPKPIAAGGRKTSSVLSTSPQSTMLSPPQYGSSSPGGGWTGSIRKTWSSLRELSGEIVNHLPTASDFIAPHDDQRSDSEGTHLSDNQLSSRRDASPASTNPADSNLTSRRKRGSIAKQADYAHSTPFGVGGGGGLGQTRVADIFSAGSPPHVSVHHGLRRTTTTVSAPISGAPAFDPTSTRRWNTGSWTLDERKESKKRAIPVKMSDRREETEAVCEPWHAARIQAALPPRLQLGRTWKLLYSLDQHGISLQTLYHRVSSGLDPSKQGATSGAGVKEAEGWLRGASSMTKSALGVQEAQSNDQGRIKHVGSGLSLPDAGIVVAIKDDEDNVFGAFVNEKIKPSQHYYGNGECFLWKTVVDGPDLSESKEEKSKTLPIPGKAGRAVEEGGEGDGDGDDGSNRGKSIETFKWTGKNDYMVLTESDYISFGGGNGRFGLWLDGKLERGVSSRCPAFDNDILCDKTRRSLVHQELEREEKKFECIGLEVWAVGID</sequence>
<dbReference type="EMBL" id="KZ819690">
    <property type="protein sequence ID" value="PWN54256.1"/>
    <property type="molecule type" value="Genomic_DNA"/>
</dbReference>
<evidence type="ECO:0000313" key="2">
    <source>
        <dbReference type="Proteomes" id="UP000245626"/>
    </source>
</evidence>
<proteinExistence type="predicted"/>
<evidence type="ECO:0000313" key="1">
    <source>
        <dbReference type="EMBL" id="PWN54256.1"/>
    </source>
</evidence>
<accession>A0ACD0P8F7</accession>
<name>A0ACD0P8F7_9BASI</name>
<protein>
    <submittedName>
        <fullName evidence="1">TLD-domain-containing protein</fullName>
    </submittedName>
</protein>
<reference evidence="1 2" key="1">
    <citation type="journal article" date="2018" name="Mol. Biol. Evol.">
        <title>Broad Genomic Sampling Reveals a Smut Pathogenic Ancestry of the Fungal Clade Ustilaginomycotina.</title>
        <authorList>
            <person name="Kijpornyongpan T."/>
            <person name="Mondo S.J."/>
            <person name="Barry K."/>
            <person name="Sandor L."/>
            <person name="Lee J."/>
            <person name="Lipzen A."/>
            <person name="Pangilinan J."/>
            <person name="LaButti K."/>
            <person name="Hainaut M."/>
            <person name="Henrissat B."/>
            <person name="Grigoriev I.V."/>
            <person name="Spatafora J.W."/>
            <person name="Aime M.C."/>
        </authorList>
    </citation>
    <scope>NUCLEOTIDE SEQUENCE [LARGE SCALE GENOMIC DNA]</scope>
    <source>
        <strain evidence="1 2">SA 807</strain>
    </source>
</reference>
<organism evidence="1 2">
    <name type="scientific">Violaceomyces palustris</name>
    <dbReference type="NCBI Taxonomy" id="1673888"/>
    <lineage>
        <taxon>Eukaryota</taxon>
        <taxon>Fungi</taxon>
        <taxon>Dikarya</taxon>
        <taxon>Basidiomycota</taxon>
        <taxon>Ustilaginomycotina</taxon>
        <taxon>Ustilaginomycetes</taxon>
        <taxon>Violaceomycetales</taxon>
        <taxon>Violaceomycetaceae</taxon>
        <taxon>Violaceomyces</taxon>
    </lineage>
</organism>